<keyword evidence="1" id="KW-0677">Repeat</keyword>
<accession>A0ABU6J0L3</accession>
<dbReference type="Pfam" id="PF13181">
    <property type="entry name" value="TPR_8"/>
    <property type="match status" value="1"/>
</dbReference>
<dbReference type="InterPro" id="IPR011990">
    <property type="entry name" value="TPR-like_helical_dom_sf"/>
</dbReference>
<dbReference type="Gene3D" id="3.40.50.10140">
    <property type="entry name" value="Toll/interleukin-1 receptor homology (TIR) domain"/>
    <property type="match status" value="1"/>
</dbReference>
<dbReference type="PANTHER" id="PTHR44943:SF8">
    <property type="entry name" value="TPR REPEAT-CONTAINING PROTEIN MJ0263"/>
    <property type="match status" value="1"/>
</dbReference>
<dbReference type="SUPFAM" id="SSF52200">
    <property type="entry name" value="Toll/Interleukin receptor TIR domain"/>
    <property type="match status" value="1"/>
</dbReference>
<dbReference type="RefSeq" id="WP_326455057.1">
    <property type="nucleotide sequence ID" value="NZ_JAYMFH010000016.1"/>
</dbReference>
<comment type="caution">
    <text evidence="4">The sequence shown here is derived from an EMBL/GenBank/DDBJ whole genome shotgun (WGS) entry which is preliminary data.</text>
</comment>
<keyword evidence="5" id="KW-1185">Reference proteome</keyword>
<protein>
    <recommendedName>
        <fullName evidence="6">Tetratricopeptide repeat protein</fullName>
    </recommendedName>
</protein>
<evidence type="ECO:0008006" key="6">
    <source>
        <dbReference type="Google" id="ProtNLM"/>
    </source>
</evidence>
<sequence length="664" mass="73557">MGSHCGHKQLPARSSCGNRLDETPRVAVSFSSKDRLAVDDIERELNRLGILLTRYEANVPPQGRIDLFIESFLDFDAVLVILSQAYMESDVCVAELITLAQEPEVAYLMSSVESGYDIPCGAACGVRRLFDGGSLTWVSELIGDRELADVLLSVAQLLSRRYVPVRSLEEPYGRKSFLAFLGFTPQVYIDRLELILGEEELVKREAGFEAFLEVSYPSEYYLYYRARSFAKAGYADLAVMLYQRVLAIAPHFTPAYLSLCRLAITTSDDGDAILRELIGAFDVDAASLSEAEQALCLHARGLVALAASRLEVGDTRLTYLREAVLLLKESAEILDTDAVRNALGQAYECLGQFEKAFECYKVAVGLNDSNPKVLNNLALYLHNRLKRPDLAIPLYERALENEPAYRPAKENLALALESCDCARALELYFDIATEKYSGSIVLSNAALLLDEEFGEKKSAGAFYRVALARNPAGCAPNYNMASFCRRTGPNEDLWQGCMRHVEGIGWNELVSLERVLHGIDRKFNDMSPLCEEALVMVGDSFPWRYLLNLSLAIAGRVGNIDDNLAESNYYPCKDLAARISFGEGDGDSAEALYELALEAAWPENLPPLSSVEDTDFSPVLWAVEKDIRRMSSSRIARAQVVKIDDDDTADLIHELIEGRINAGG</sequence>
<dbReference type="InterPro" id="IPR035897">
    <property type="entry name" value="Toll_tir_struct_dom_sf"/>
</dbReference>
<dbReference type="Gene3D" id="1.25.40.10">
    <property type="entry name" value="Tetratricopeptide repeat domain"/>
    <property type="match status" value="2"/>
</dbReference>
<dbReference type="Proteomes" id="UP001343724">
    <property type="component" value="Unassembled WGS sequence"/>
</dbReference>
<dbReference type="PANTHER" id="PTHR44943">
    <property type="entry name" value="CELLULOSE SYNTHASE OPERON PROTEIN C"/>
    <property type="match status" value="1"/>
</dbReference>
<evidence type="ECO:0000256" key="2">
    <source>
        <dbReference type="ARBA" id="ARBA00022803"/>
    </source>
</evidence>
<gene>
    <name evidence="4" type="ORF">VJ920_10095</name>
</gene>
<dbReference type="SUPFAM" id="SSF48452">
    <property type="entry name" value="TPR-like"/>
    <property type="match status" value="1"/>
</dbReference>
<dbReference type="InterPro" id="IPR051685">
    <property type="entry name" value="Ycf3/AcsC/BcsC/TPR_MFPF"/>
</dbReference>
<dbReference type="EMBL" id="JAYMFH010000016">
    <property type="protein sequence ID" value="MEC4295661.1"/>
    <property type="molecule type" value="Genomic_DNA"/>
</dbReference>
<name>A0ABU6J0L3_9ACTN</name>
<proteinExistence type="predicted"/>
<evidence type="ECO:0000313" key="5">
    <source>
        <dbReference type="Proteomes" id="UP001343724"/>
    </source>
</evidence>
<evidence type="ECO:0000256" key="1">
    <source>
        <dbReference type="ARBA" id="ARBA00022737"/>
    </source>
</evidence>
<evidence type="ECO:0000313" key="4">
    <source>
        <dbReference type="EMBL" id="MEC4295661.1"/>
    </source>
</evidence>
<feature type="repeat" description="TPR" evidence="3">
    <location>
        <begin position="337"/>
        <end position="370"/>
    </location>
</feature>
<organism evidence="4 5">
    <name type="scientific">Adlercreutzia shanghongiae</name>
    <dbReference type="NCBI Taxonomy" id="3111773"/>
    <lineage>
        <taxon>Bacteria</taxon>
        <taxon>Bacillati</taxon>
        <taxon>Actinomycetota</taxon>
        <taxon>Coriobacteriia</taxon>
        <taxon>Eggerthellales</taxon>
        <taxon>Eggerthellaceae</taxon>
        <taxon>Adlercreutzia</taxon>
    </lineage>
</organism>
<reference evidence="4 5" key="1">
    <citation type="submission" date="2024-01" db="EMBL/GenBank/DDBJ databases">
        <title>novel species in genus Adlercreutzia.</title>
        <authorList>
            <person name="Liu X."/>
        </authorList>
    </citation>
    <scope>NUCLEOTIDE SEQUENCE [LARGE SCALE GENOMIC DNA]</scope>
    <source>
        <strain evidence="4 5">R22</strain>
    </source>
</reference>
<dbReference type="InterPro" id="IPR019734">
    <property type="entry name" value="TPR_rpt"/>
</dbReference>
<evidence type="ECO:0000256" key="3">
    <source>
        <dbReference type="PROSITE-ProRule" id="PRU00339"/>
    </source>
</evidence>
<keyword evidence="2 3" id="KW-0802">TPR repeat</keyword>
<dbReference type="PROSITE" id="PS50005">
    <property type="entry name" value="TPR"/>
    <property type="match status" value="1"/>
</dbReference>
<dbReference type="SMART" id="SM00028">
    <property type="entry name" value="TPR"/>
    <property type="match status" value="3"/>
</dbReference>